<gene>
    <name evidence="1" type="ORF">OXU80_05315</name>
</gene>
<protein>
    <submittedName>
        <fullName evidence="1">DciA family protein</fullName>
    </submittedName>
</protein>
<dbReference type="EMBL" id="CP113520">
    <property type="protein sequence ID" value="WAJ29650.1"/>
    <property type="molecule type" value="Genomic_DNA"/>
</dbReference>
<proteinExistence type="predicted"/>
<reference evidence="1" key="1">
    <citation type="submission" date="2022-11" db="EMBL/GenBank/DDBJ databases">
        <title>beta-Carotene-producing bacterium, Jeongeuplla avenae sp. nov., alleviates the salt stress of Arabidopsis seedlings.</title>
        <authorList>
            <person name="Jiang L."/>
            <person name="Lee J."/>
        </authorList>
    </citation>
    <scope>NUCLEOTIDE SEQUENCE</scope>
    <source>
        <strain evidence="1">DY_R2A_6</strain>
    </source>
</reference>
<evidence type="ECO:0000313" key="1">
    <source>
        <dbReference type="EMBL" id="WAJ29650.1"/>
    </source>
</evidence>
<keyword evidence="2" id="KW-1185">Reference proteome</keyword>
<evidence type="ECO:0000313" key="2">
    <source>
        <dbReference type="Proteomes" id="UP001163223"/>
    </source>
</evidence>
<accession>A0ACD4NRR1</accession>
<sequence length="167" mass="18649">MSAPPKRRRDAAPVSDLVAVLMDPILKKKAGMTTGLIAAWPELVGPRLSDVTRPEKLQWPAKRRPGEGMEPAVLVVACEASAALRLQHQTSELLDRLNAFFGFRAVERIKIVQKTVKEWRPSRKPEMRPLSEAQRAQVQAMVERVEDPKLKQALAEFAASILGRVRP</sequence>
<name>A0ACD4NRR1_9HYPH</name>
<organism evidence="1 2">
    <name type="scientific">Antarcticirhabdus aurantiaca</name>
    <dbReference type="NCBI Taxonomy" id="2606717"/>
    <lineage>
        <taxon>Bacteria</taxon>
        <taxon>Pseudomonadati</taxon>
        <taxon>Pseudomonadota</taxon>
        <taxon>Alphaproteobacteria</taxon>
        <taxon>Hyphomicrobiales</taxon>
        <taxon>Aurantimonadaceae</taxon>
        <taxon>Antarcticirhabdus</taxon>
    </lineage>
</organism>
<dbReference type="Proteomes" id="UP001163223">
    <property type="component" value="Chromosome"/>
</dbReference>